<dbReference type="EMBL" id="JAWLLD010000005">
    <property type="protein sequence ID" value="MDV7012019.1"/>
    <property type="molecule type" value="Genomic_DNA"/>
</dbReference>
<dbReference type="Pfam" id="PF05305">
    <property type="entry name" value="DUF732"/>
    <property type="match status" value="1"/>
</dbReference>
<name>A0AAE4RA08_MYCIT</name>
<feature type="domain" description="DUF732" evidence="2">
    <location>
        <begin position="49"/>
        <end position="105"/>
    </location>
</feature>
<dbReference type="InterPro" id="IPR007969">
    <property type="entry name" value="DUF732"/>
</dbReference>
<keyword evidence="1" id="KW-0732">Signal</keyword>
<dbReference type="RefSeq" id="WP_317727681.1">
    <property type="nucleotide sequence ID" value="NZ_JAWLLC010000008.1"/>
</dbReference>
<organism evidence="3 4">
    <name type="scientific">Mycobacterium intracellulare</name>
    <dbReference type="NCBI Taxonomy" id="1767"/>
    <lineage>
        <taxon>Bacteria</taxon>
        <taxon>Bacillati</taxon>
        <taxon>Actinomycetota</taxon>
        <taxon>Actinomycetes</taxon>
        <taxon>Mycobacteriales</taxon>
        <taxon>Mycobacteriaceae</taxon>
        <taxon>Mycobacterium</taxon>
        <taxon>Mycobacterium avium complex (MAC)</taxon>
    </lineage>
</organism>
<proteinExistence type="predicted"/>
<comment type="caution">
    <text evidence="3">The sequence shown here is derived from an EMBL/GenBank/DDBJ whole genome shotgun (WGS) entry which is preliminary data.</text>
</comment>
<protein>
    <submittedName>
        <fullName evidence="3">DUF732 domain-containing protein</fullName>
    </submittedName>
</protein>
<evidence type="ECO:0000313" key="4">
    <source>
        <dbReference type="Proteomes" id="UP001187143"/>
    </source>
</evidence>
<dbReference type="Proteomes" id="UP001187143">
    <property type="component" value="Unassembled WGS sequence"/>
</dbReference>
<feature type="signal peptide" evidence="1">
    <location>
        <begin position="1"/>
        <end position="30"/>
    </location>
</feature>
<evidence type="ECO:0000256" key="1">
    <source>
        <dbReference type="SAM" id="SignalP"/>
    </source>
</evidence>
<accession>A0AAE4RA08</accession>
<feature type="chain" id="PRO_5041982618" evidence="1">
    <location>
        <begin position="31"/>
        <end position="130"/>
    </location>
</feature>
<gene>
    <name evidence="3" type="ORF">R4F53_06865</name>
</gene>
<evidence type="ECO:0000313" key="3">
    <source>
        <dbReference type="EMBL" id="MDV7012019.1"/>
    </source>
</evidence>
<reference evidence="3" key="1">
    <citation type="submission" date="2023-10" db="EMBL/GenBank/DDBJ databases">
        <title>Characterization and genome sequence of Mycobacterium intracellulare ABSURDO, a novel pathogenic isolate with three colony morphotypes that vary in growth and acid-fastness.</title>
        <authorList>
            <person name="Jude B.A."/>
            <person name="Robinson R.T."/>
        </authorList>
    </citation>
    <scope>NUCLEOTIDE SEQUENCE</scope>
    <source>
        <strain evidence="3">ABSURDO Component B</strain>
    </source>
</reference>
<evidence type="ECO:0000259" key="2">
    <source>
        <dbReference type="Pfam" id="PF05305"/>
    </source>
</evidence>
<sequence length="130" mass="13805">MKSWKSPVPLIVGAVAVGGVLSTSSPRAHAAPAPEVEYVYDVVVRRHYGFPDNDALSYGHGICDKVGRGEGYGQVMADVKGDVTPNDEFAANYLVSYAVNLLCPELIWQLRNSAAGYQPPGGASAPGTYY</sequence>
<dbReference type="AlphaFoldDB" id="A0AAE4RA08"/>